<keyword evidence="5" id="KW-0503">Monooxygenase</keyword>
<sequence>MPPDRKLKVIIAGAGIAGLSAAIALQRLPYLDVELYEQAPELKEIGASIALSPNGLRTLEKLGVFNALGDEVAFRGPSGVPMIYRHWKTNQIVHQEHFVDVPVHRHQTARFHRGHLHAALLQHVPSEQIHLNKKTVSASVDSEKAALFFADGTSVQGDILIGADGIHSKVRQSFLPDHRPKWTNKVFFRSTFDTSLVEGISDLPRDSAHWWGPTENFFASRLGKNQYTTVANFDVTDIPEKVSKNLDWNAEGNVQFLKDKFKDWNPVVRALIDATPYTRVYPNFAGEPLPTWIFGSRVTLVGDAAHTHGGAFAAGGSLAIDDAYALYLAFNHVFSVNQADFAAGRIEHALRLYDKTRRPHTERLLNIVIKGIGQAQVEPSESALVHRFKNKPDTTWLSEHDVEKAFTDVVSRADVPGRASKI</sequence>
<dbReference type="AlphaFoldDB" id="A0A507R2D6"/>
<keyword evidence="2" id="KW-0285">Flavoprotein</keyword>
<proteinExistence type="inferred from homology"/>
<comment type="similarity">
    <text evidence="1">Belongs to the paxM FAD-dependent monooxygenase family.</text>
</comment>
<dbReference type="Pfam" id="PF01494">
    <property type="entry name" value="FAD_binding_3"/>
    <property type="match status" value="2"/>
</dbReference>
<reference evidence="7 8" key="1">
    <citation type="submission" date="2019-06" db="EMBL/GenBank/DDBJ databases">
        <title>Wine fermentation using esterase from Monascus purpureus.</title>
        <authorList>
            <person name="Geng C."/>
            <person name="Zhang Y."/>
        </authorList>
    </citation>
    <scope>NUCLEOTIDE SEQUENCE [LARGE SCALE GENOMIC DNA]</scope>
    <source>
        <strain evidence="7">HQ1</strain>
    </source>
</reference>
<gene>
    <name evidence="7" type="ORF">MPDQ_002027</name>
</gene>
<keyword evidence="4" id="KW-0560">Oxidoreductase</keyword>
<accession>A0A507R2D6</accession>
<dbReference type="EMBL" id="VIFY01000016">
    <property type="protein sequence ID" value="TQB75727.1"/>
    <property type="molecule type" value="Genomic_DNA"/>
</dbReference>
<organism evidence="7 8">
    <name type="scientific">Monascus purpureus</name>
    <name type="common">Red mold</name>
    <name type="synonym">Monascus anka</name>
    <dbReference type="NCBI Taxonomy" id="5098"/>
    <lineage>
        <taxon>Eukaryota</taxon>
        <taxon>Fungi</taxon>
        <taxon>Dikarya</taxon>
        <taxon>Ascomycota</taxon>
        <taxon>Pezizomycotina</taxon>
        <taxon>Eurotiomycetes</taxon>
        <taxon>Eurotiomycetidae</taxon>
        <taxon>Eurotiales</taxon>
        <taxon>Aspergillaceae</taxon>
        <taxon>Monascus</taxon>
    </lineage>
</organism>
<evidence type="ECO:0000256" key="3">
    <source>
        <dbReference type="ARBA" id="ARBA00022827"/>
    </source>
</evidence>
<dbReference type="PANTHER" id="PTHR13789">
    <property type="entry name" value="MONOOXYGENASE"/>
    <property type="match status" value="1"/>
</dbReference>
<dbReference type="InterPro" id="IPR002938">
    <property type="entry name" value="FAD-bd"/>
</dbReference>
<dbReference type="Gene3D" id="3.50.50.60">
    <property type="entry name" value="FAD/NAD(P)-binding domain"/>
    <property type="match status" value="1"/>
</dbReference>
<dbReference type="GO" id="GO:0004497">
    <property type="term" value="F:monooxygenase activity"/>
    <property type="evidence" value="ECO:0007669"/>
    <property type="project" value="UniProtKB-KW"/>
</dbReference>
<dbReference type="SUPFAM" id="SSF51905">
    <property type="entry name" value="FAD/NAD(P)-binding domain"/>
    <property type="match status" value="1"/>
</dbReference>
<dbReference type="InterPro" id="IPR036188">
    <property type="entry name" value="FAD/NAD-bd_sf"/>
</dbReference>
<evidence type="ECO:0000256" key="2">
    <source>
        <dbReference type="ARBA" id="ARBA00022630"/>
    </source>
</evidence>
<evidence type="ECO:0000256" key="4">
    <source>
        <dbReference type="ARBA" id="ARBA00023002"/>
    </source>
</evidence>
<keyword evidence="8" id="KW-1185">Reference proteome</keyword>
<keyword evidence="3" id="KW-0274">FAD</keyword>
<dbReference type="PRINTS" id="PR00420">
    <property type="entry name" value="RNGMNOXGNASE"/>
</dbReference>
<dbReference type="GO" id="GO:0071949">
    <property type="term" value="F:FAD binding"/>
    <property type="evidence" value="ECO:0007669"/>
    <property type="project" value="InterPro"/>
</dbReference>
<dbReference type="InterPro" id="IPR050493">
    <property type="entry name" value="FAD-dep_Monooxygenase_BioMet"/>
</dbReference>
<feature type="domain" description="FAD-binding" evidence="6">
    <location>
        <begin position="7"/>
        <end position="173"/>
    </location>
</feature>
<dbReference type="PANTHER" id="PTHR13789:SF309">
    <property type="entry name" value="PUTATIVE (AFU_ORTHOLOGUE AFUA_6G14510)-RELATED"/>
    <property type="match status" value="1"/>
</dbReference>
<feature type="domain" description="FAD-binding" evidence="6">
    <location>
        <begin position="294"/>
        <end position="335"/>
    </location>
</feature>
<evidence type="ECO:0000256" key="5">
    <source>
        <dbReference type="ARBA" id="ARBA00023033"/>
    </source>
</evidence>
<name>A0A507R2D6_MONPU</name>
<evidence type="ECO:0000256" key="1">
    <source>
        <dbReference type="ARBA" id="ARBA00007992"/>
    </source>
</evidence>
<evidence type="ECO:0000259" key="6">
    <source>
        <dbReference type="Pfam" id="PF01494"/>
    </source>
</evidence>
<dbReference type="STRING" id="5098.A0A507R2D6"/>
<evidence type="ECO:0000313" key="7">
    <source>
        <dbReference type="EMBL" id="TQB75727.1"/>
    </source>
</evidence>
<dbReference type="OrthoDB" id="16820at2759"/>
<comment type="caution">
    <text evidence="7">The sequence shown here is derived from an EMBL/GenBank/DDBJ whole genome shotgun (WGS) entry which is preliminary data.</text>
</comment>
<dbReference type="Proteomes" id="UP000319663">
    <property type="component" value="Unassembled WGS sequence"/>
</dbReference>
<evidence type="ECO:0000313" key="8">
    <source>
        <dbReference type="Proteomes" id="UP000319663"/>
    </source>
</evidence>
<protein>
    <recommendedName>
        <fullName evidence="6">FAD-binding domain-containing protein</fullName>
    </recommendedName>
</protein>